<dbReference type="InterPro" id="IPR044663">
    <property type="entry name" value="CAD1/NSL1-like"/>
</dbReference>
<dbReference type="GO" id="GO:0005886">
    <property type="term" value="C:plasma membrane"/>
    <property type="evidence" value="ECO:0007669"/>
    <property type="project" value="TreeGrafter"/>
</dbReference>
<dbReference type="SMART" id="SM00457">
    <property type="entry name" value="MACPF"/>
    <property type="match status" value="1"/>
</dbReference>
<proteinExistence type="predicted"/>
<comment type="caution">
    <text evidence="2">The sequence shown here is derived from an EMBL/GenBank/DDBJ whole genome shotgun (WGS) entry which is preliminary data.</text>
</comment>
<sequence>MSIYKTNFFDPQSAAEKAVSVIGYGYDLTCDIRLTGCKPGPSGSTLVELDGTLKKDLVVPGGVVVPNVSSSIKCDKGERTRFHSDVLSFNQMSEQFNQELSLSGKIPTGHFNSMFGYKGCWQKDAPTTKNLAFDGWFITLYNIELAKAQITLSEKVKQEVPSSWDPTALAEFIDKYGTHIVVGVKMGGKDVIYLKQLQSSNLAPTDVQNLLKQLADEELSEDLSEASVSGSDKPLKQKDERSVAWDLPPMLANSLRQSVVSLSKKDDLLSIHVRRGGIDKGQSHKRWLSTVSQSPNVISMSFVPIVALLSGVRGSGFLSHAINLYLRYKPPIEELDQFLEFQLPRQWAPAYGDLPLAPRRKRNPTPSLQFTFLGPRLYVNTTKVDSGNRPVTGVRLYLEGRKSDRLAIHLQHLSSVPKMLELTDDVAYKPSNEPIEKGYVEPVKWNIFSHVCTVPVEHNETHIDDSASIVTKAWFEVKGVGMKKVLFLRLGYSMVGSAKIRRSEWDGPSMHSRKSGLMSTLMSTPFSMGLATPEQRPVKVDLNSAVYPDGPPLRMPKMSSFVDTREMVRGPEDPPGYWVVTGAKLCVEGGRIRVKVKYSLLTIMLEDSILM</sequence>
<evidence type="ECO:0000259" key="1">
    <source>
        <dbReference type="PROSITE" id="PS51412"/>
    </source>
</evidence>
<evidence type="ECO:0000313" key="2">
    <source>
        <dbReference type="EMBL" id="KAJ9565967.1"/>
    </source>
</evidence>
<reference evidence="2" key="1">
    <citation type="submission" date="2023-03" db="EMBL/GenBank/DDBJ databases">
        <title>Chromosome-scale reference genome and RAD-based genetic map of yellow starthistle (Centaurea solstitialis) reveal putative structural variation and QTLs associated with invader traits.</title>
        <authorList>
            <person name="Reatini B."/>
            <person name="Cang F.A."/>
            <person name="Jiang Q."/>
            <person name="Mckibben M.T.W."/>
            <person name="Barker M.S."/>
            <person name="Rieseberg L.H."/>
            <person name="Dlugosch K.M."/>
        </authorList>
    </citation>
    <scope>NUCLEOTIDE SEQUENCE</scope>
    <source>
        <strain evidence="2">CAN-66</strain>
        <tissue evidence="2">Leaf</tissue>
    </source>
</reference>
<dbReference type="PANTHER" id="PTHR33199:SF8">
    <property type="entry name" value="MACPF DOMAIN-CONTAINING PROTEIN NSL1"/>
    <property type="match status" value="1"/>
</dbReference>
<dbReference type="InterPro" id="IPR020864">
    <property type="entry name" value="MACPF"/>
</dbReference>
<dbReference type="Proteomes" id="UP001172457">
    <property type="component" value="Chromosome 1"/>
</dbReference>
<dbReference type="PANTHER" id="PTHR33199">
    <property type="entry name" value="MACPF DOMAIN-CONTAINING PROTEIN CAD1"/>
    <property type="match status" value="1"/>
</dbReference>
<dbReference type="AlphaFoldDB" id="A0AA38WLV8"/>
<dbReference type="GO" id="GO:2000031">
    <property type="term" value="P:regulation of salicylic acid mediated signaling pathway"/>
    <property type="evidence" value="ECO:0007669"/>
    <property type="project" value="InterPro"/>
</dbReference>
<protein>
    <recommendedName>
        <fullName evidence="1">MACPF domain-containing protein</fullName>
    </recommendedName>
</protein>
<gene>
    <name evidence="2" type="ORF">OSB04_001933</name>
</gene>
<organism evidence="2 3">
    <name type="scientific">Centaurea solstitialis</name>
    <name type="common">yellow star-thistle</name>
    <dbReference type="NCBI Taxonomy" id="347529"/>
    <lineage>
        <taxon>Eukaryota</taxon>
        <taxon>Viridiplantae</taxon>
        <taxon>Streptophyta</taxon>
        <taxon>Embryophyta</taxon>
        <taxon>Tracheophyta</taxon>
        <taxon>Spermatophyta</taxon>
        <taxon>Magnoliopsida</taxon>
        <taxon>eudicotyledons</taxon>
        <taxon>Gunneridae</taxon>
        <taxon>Pentapetalae</taxon>
        <taxon>asterids</taxon>
        <taxon>campanulids</taxon>
        <taxon>Asterales</taxon>
        <taxon>Asteraceae</taxon>
        <taxon>Carduoideae</taxon>
        <taxon>Cardueae</taxon>
        <taxon>Centaureinae</taxon>
        <taxon>Centaurea</taxon>
    </lineage>
</organism>
<keyword evidence="3" id="KW-1185">Reference proteome</keyword>
<dbReference type="EMBL" id="JARYMX010000001">
    <property type="protein sequence ID" value="KAJ9565967.1"/>
    <property type="molecule type" value="Genomic_DNA"/>
</dbReference>
<accession>A0AA38WLV8</accession>
<name>A0AA38WLV8_9ASTR</name>
<feature type="domain" description="MACPF" evidence="1">
    <location>
        <begin position="5"/>
        <end position="339"/>
    </location>
</feature>
<dbReference type="Pfam" id="PF01823">
    <property type="entry name" value="MACPF"/>
    <property type="match status" value="1"/>
</dbReference>
<dbReference type="PROSITE" id="PS51412">
    <property type="entry name" value="MACPF_2"/>
    <property type="match status" value="1"/>
</dbReference>
<evidence type="ECO:0000313" key="3">
    <source>
        <dbReference type="Proteomes" id="UP001172457"/>
    </source>
</evidence>
<dbReference type="GO" id="GO:0009626">
    <property type="term" value="P:plant-type hypersensitive response"/>
    <property type="evidence" value="ECO:0007669"/>
    <property type="project" value="TreeGrafter"/>
</dbReference>